<evidence type="ECO:0008006" key="5">
    <source>
        <dbReference type="Google" id="ProtNLM"/>
    </source>
</evidence>
<feature type="transmembrane region" description="Helical" evidence="2">
    <location>
        <begin position="108"/>
        <end position="126"/>
    </location>
</feature>
<comment type="caution">
    <text evidence="3">The sequence shown here is derived from an EMBL/GenBank/DDBJ whole genome shotgun (WGS) entry which is preliminary data.</text>
</comment>
<keyword evidence="2" id="KW-0812">Transmembrane</keyword>
<evidence type="ECO:0000256" key="1">
    <source>
        <dbReference type="SAM" id="MobiDB-lite"/>
    </source>
</evidence>
<evidence type="ECO:0000313" key="4">
    <source>
        <dbReference type="Proteomes" id="UP001301350"/>
    </source>
</evidence>
<keyword evidence="4" id="KW-1185">Reference proteome</keyword>
<keyword evidence="2" id="KW-0472">Membrane</keyword>
<name>A0AAV9IQ74_CYACA</name>
<accession>A0AAV9IQ74</accession>
<feature type="transmembrane region" description="Helical" evidence="2">
    <location>
        <begin position="146"/>
        <end position="164"/>
    </location>
</feature>
<dbReference type="Proteomes" id="UP001301350">
    <property type="component" value="Unassembled WGS sequence"/>
</dbReference>
<evidence type="ECO:0000256" key="2">
    <source>
        <dbReference type="SAM" id="Phobius"/>
    </source>
</evidence>
<feature type="region of interest" description="Disordered" evidence="1">
    <location>
        <begin position="70"/>
        <end position="92"/>
    </location>
</feature>
<feature type="transmembrane region" description="Helical" evidence="2">
    <location>
        <begin position="170"/>
        <end position="190"/>
    </location>
</feature>
<organism evidence="3 4">
    <name type="scientific">Cyanidium caldarium</name>
    <name type="common">Red alga</name>
    <dbReference type="NCBI Taxonomy" id="2771"/>
    <lineage>
        <taxon>Eukaryota</taxon>
        <taxon>Rhodophyta</taxon>
        <taxon>Bangiophyceae</taxon>
        <taxon>Cyanidiales</taxon>
        <taxon>Cyanidiaceae</taxon>
        <taxon>Cyanidium</taxon>
    </lineage>
</organism>
<evidence type="ECO:0000313" key="3">
    <source>
        <dbReference type="EMBL" id="KAK4534226.1"/>
    </source>
</evidence>
<sequence>MDELRYVVERVRDVARNATLDDVILGLRMVGGASAGFVELAALLGLLRPVRSDLLAAWSAAAVAATATTPKGGATGAASGDGGAGAPPRPVEQTVPRDALRLINSLSFMYHSVCLAVLSLSALCILSEMRFGPLFRVYPKLTSFQFRGLLLVVTGFLALGISAMAYGFGVLLIVCGCVSLFIAWQFASIVDDMQQQYDFSRSADAEASRPAAMYTEI</sequence>
<dbReference type="EMBL" id="JANCYW010000001">
    <property type="protein sequence ID" value="KAK4534226.1"/>
    <property type="molecule type" value="Genomic_DNA"/>
</dbReference>
<proteinExistence type="predicted"/>
<protein>
    <recommendedName>
        <fullName evidence="5">PRA1 family protein</fullName>
    </recommendedName>
</protein>
<keyword evidence="2" id="KW-1133">Transmembrane helix</keyword>
<gene>
    <name evidence="3" type="ORF">CDCA_CDCA01G0251</name>
</gene>
<feature type="compositionally biased region" description="Gly residues" evidence="1">
    <location>
        <begin position="73"/>
        <end position="85"/>
    </location>
</feature>
<dbReference type="AlphaFoldDB" id="A0AAV9IQ74"/>
<reference evidence="3 4" key="1">
    <citation type="submission" date="2022-07" db="EMBL/GenBank/DDBJ databases">
        <title>Genome-wide signatures of adaptation to extreme environments.</title>
        <authorList>
            <person name="Cho C.H."/>
            <person name="Yoon H.S."/>
        </authorList>
    </citation>
    <scope>NUCLEOTIDE SEQUENCE [LARGE SCALE GENOMIC DNA]</scope>
    <source>
        <strain evidence="3 4">DBV 063 E5</strain>
    </source>
</reference>